<dbReference type="PANTHER" id="PTHR43662">
    <property type="match status" value="1"/>
</dbReference>
<proteinExistence type="predicted"/>
<dbReference type="EMBL" id="CACQ02006177">
    <property type="protein sequence ID" value="CCF43533.1"/>
    <property type="molecule type" value="Genomic_DNA"/>
</dbReference>
<protein>
    <submittedName>
        <fullName evidence="2">WSC domain-containing protein</fullName>
    </submittedName>
</protein>
<dbReference type="AlphaFoldDB" id="H1VTH5"/>
<feature type="domain" description="DUF1996" evidence="1">
    <location>
        <begin position="1"/>
        <end position="71"/>
    </location>
</feature>
<sequence length="150" mass="15748">MAWPSRKGASSGGRKNCPEGWIHVPHMFFEVYFDTPKFAGRWTPGQGAQPFVLSNGDASGYSLHADFIAAWDQDVLQQIIDNCNAGSSGMDKCPGLLKGLNTNKDCKIDSPLQEVTDGILDKLPGDNPLGGFSFGPILGGGGGGSDSDSG</sequence>
<dbReference type="VEuPathDB" id="FungiDB:CH63R_02998"/>
<accession>H1VTH5</accession>
<feature type="non-terminal residue" evidence="2">
    <location>
        <position position="150"/>
    </location>
</feature>
<name>H1VTH5_COLHI</name>
<organism evidence="2 3">
    <name type="scientific">Colletotrichum higginsianum (strain IMI 349063)</name>
    <name type="common">Crucifer anthracnose fungus</name>
    <dbReference type="NCBI Taxonomy" id="759273"/>
    <lineage>
        <taxon>Eukaryota</taxon>
        <taxon>Fungi</taxon>
        <taxon>Dikarya</taxon>
        <taxon>Ascomycota</taxon>
        <taxon>Pezizomycotina</taxon>
        <taxon>Sordariomycetes</taxon>
        <taxon>Hypocreomycetidae</taxon>
        <taxon>Glomerellales</taxon>
        <taxon>Glomerellaceae</taxon>
        <taxon>Colletotrichum</taxon>
        <taxon>Colletotrichum destructivum species complex</taxon>
    </lineage>
</organism>
<dbReference type="STRING" id="759273.H1VTH5"/>
<gene>
    <name evidence="2" type="ORF">CH063_13212</name>
</gene>
<evidence type="ECO:0000313" key="2">
    <source>
        <dbReference type="EMBL" id="CCF43533.1"/>
    </source>
</evidence>
<evidence type="ECO:0000259" key="1">
    <source>
        <dbReference type="Pfam" id="PF09362"/>
    </source>
</evidence>
<dbReference type="Pfam" id="PF09362">
    <property type="entry name" value="DUF1996"/>
    <property type="match status" value="1"/>
</dbReference>
<reference evidence="3" key="1">
    <citation type="journal article" date="2012" name="Nat. Genet.">
        <title>Lifestyle transitions in plant pathogenic Colletotrichum fungi deciphered by genome and transcriptome analyses.</title>
        <authorList>
            <person name="O'Connell R.J."/>
            <person name="Thon M.R."/>
            <person name="Hacquard S."/>
            <person name="Amyotte S.G."/>
            <person name="Kleemann J."/>
            <person name="Torres M.F."/>
            <person name="Damm U."/>
            <person name="Buiate E.A."/>
            <person name="Epstein L."/>
            <person name="Alkan N."/>
            <person name="Altmueller J."/>
            <person name="Alvarado-Balderrama L."/>
            <person name="Bauser C.A."/>
            <person name="Becker C."/>
            <person name="Birren B.W."/>
            <person name="Chen Z."/>
            <person name="Choi J."/>
            <person name="Crouch J.A."/>
            <person name="Duvick J.P."/>
            <person name="Farman M.A."/>
            <person name="Gan P."/>
            <person name="Heiman D."/>
            <person name="Henrissat B."/>
            <person name="Howard R.J."/>
            <person name="Kabbage M."/>
            <person name="Koch C."/>
            <person name="Kracher B."/>
            <person name="Kubo Y."/>
            <person name="Law A.D."/>
            <person name="Lebrun M.-H."/>
            <person name="Lee Y.-H."/>
            <person name="Miyara I."/>
            <person name="Moore N."/>
            <person name="Neumann U."/>
            <person name="Nordstroem K."/>
            <person name="Panaccione D.G."/>
            <person name="Panstruga R."/>
            <person name="Place M."/>
            <person name="Proctor R.H."/>
            <person name="Prusky D."/>
            <person name="Rech G."/>
            <person name="Reinhardt R."/>
            <person name="Rollins J.A."/>
            <person name="Rounsley S."/>
            <person name="Schardl C.L."/>
            <person name="Schwartz D.C."/>
            <person name="Shenoy N."/>
            <person name="Shirasu K."/>
            <person name="Sikhakolli U.R."/>
            <person name="Stueber K."/>
            <person name="Sukno S.A."/>
            <person name="Sweigard J.A."/>
            <person name="Takano Y."/>
            <person name="Takahara H."/>
            <person name="Trail F."/>
            <person name="van der Does H.C."/>
            <person name="Voll L.M."/>
            <person name="Will I."/>
            <person name="Young S."/>
            <person name="Zeng Q."/>
            <person name="Zhang J."/>
            <person name="Zhou S."/>
            <person name="Dickman M.B."/>
            <person name="Schulze-Lefert P."/>
            <person name="Ver Loren van Themaat E."/>
            <person name="Ma L.-J."/>
            <person name="Vaillancourt L.J."/>
        </authorList>
    </citation>
    <scope>NUCLEOTIDE SEQUENCE [LARGE SCALE GENOMIC DNA]</scope>
    <source>
        <strain evidence="3">IMI 349063</strain>
    </source>
</reference>
<dbReference type="eggNOG" id="KOG4157">
    <property type="taxonomic scope" value="Eukaryota"/>
</dbReference>
<evidence type="ECO:0000313" key="3">
    <source>
        <dbReference type="Proteomes" id="UP000007174"/>
    </source>
</evidence>
<dbReference type="Proteomes" id="UP000007174">
    <property type="component" value="Unassembled WGS sequence"/>
</dbReference>
<dbReference type="InterPro" id="IPR018535">
    <property type="entry name" value="DUF1996"/>
</dbReference>
<dbReference type="HOGENOM" id="CLU_014722_4_0_1"/>
<dbReference type="PANTHER" id="PTHR43662:SF11">
    <property type="entry name" value="WSC DOMAIN-CONTAINING PROTEIN"/>
    <property type="match status" value="1"/>
</dbReference>